<protein>
    <submittedName>
        <fullName evidence="17">Tumor necrosis factor receptor superfamily member 10B</fullName>
    </submittedName>
</protein>
<dbReference type="GO" id="GO:0009986">
    <property type="term" value="C:cell surface"/>
    <property type="evidence" value="ECO:0007669"/>
    <property type="project" value="TreeGrafter"/>
</dbReference>
<dbReference type="InterPro" id="IPR052491">
    <property type="entry name" value="TNFRSF10"/>
</dbReference>
<gene>
    <name evidence="17" type="primary">LOC101833926</name>
</gene>
<evidence type="ECO:0000256" key="11">
    <source>
        <dbReference type="PROSITE-ProRule" id="PRU00206"/>
    </source>
</evidence>
<dbReference type="SMART" id="SM00005">
    <property type="entry name" value="DEATH"/>
    <property type="match status" value="1"/>
</dbReference>
<feature type="domain" description="Death" evidence="14">
    <location>
        <begin position="304"/>
        <end position="373"/>
    </location>
</feature>
<dbReference type="PROSITE" id="PS50050">
    <property type="entry name" value="TNFR_NGFR_2"/>
    <property type="match status" value="2"/>
</dbReference>
<comment type="caution">
    <text evidence="11">Lacks conserved residue(s) required for the propagation of feature annotation.</text>
</comment>
<dbReference type="CDD" id="cd08315">
    <property type="entry name" value="Death_TRAILR_DR4_DR5"/>
    <property type="match status" value="1"/>
</dbReference>
<evidence type="ECO:0000256" key="1">
    <source>
        <dbReference type="ARBA" id="ARBA00004479"/>
    </source>
</evidence>
<feature type="compositionally biased region" description="Polar residues" evidence="12">
    <location>
        <begin position="246"/>
        <end position="255"/>
    </location>
</feature>
<dbReference type="GO" id="GO:0005886">
    <property type="term" value="C:plasma membrane"/>
    <property type="evidence" value="ECO:0007669"/>
    <property type="project" value="TreeGrafter"/>
</dbReference>
<keyword evidence="4" id="KW-0732">Signal</keyword>
<keyword evidence="6 13" id="KW-1133">Transmembrane helix</keyword>
<dbReference type="GO" id="GO:0036462">
    <property type="term" value="P:TRAIL-activated apoptotic signaling pathway"/>
    <property type="evidence" value="ECO:0007669"/>
    <property type="project" value="TreeGrafter"/>
</dbReference>
<dbReference type="SMART" id="SM00208">
    <property type="entry name" value="TNFR"/>
    <property type="match status" value="2"/>
</dbReference>
<dbReference type="Gene3D" id="2.10.50.10">
    <property type="entry name" value="Tumor Necrosis Factor Receptor, subunit A, domain 2"/>
    <property type="match status" value="2"/>
</dbReference>
<dbReference type="InterPro" id="IPR034024">
    <property type="entry name" value="TNFRSF10_N"/>
</dbReference>
<feature type="domain" description="TNFR-Cys" evidence="15">
    <location>
        <begin position="91"/>
        <end position="132"/>
    </location>
</feature>
<dbReference type="InterPro" id="IPR001368">
    <property type="entry name" value="TNFR/NGFR_Cys_rich_reg"/>
</dbReference>
<evidence type="ECO:0000256" key="6">
    <source>
        <dbReference type="ARBA" id="ARBA00022989"/>
    </source>
</evidence>
<reference evidence="17" key="1">
    <citation type="submission" date="2025-08" db="UniProtKB">
        <authorList>
            <consortium name="RefSeq"/>
        </authorList>
    </citation>
    <scope>IDENTIFICATION</scope>
    <source>
        <tissue evidence="17">Liver</tissue>
    </source>
</reference>
<dbReference type="GO" id="GO:0043065">
    <property type="term" value="P:positive regulation of apoptotic process"/>
    <property type="evidence" value="ECO:0007669"/>
    <property type="project" value="TreeGrafter"/>
</dbReference>
<evidence type="ECO:0000256" key="10">
    <source>
        <dbReference type="ARBA" id="ARBA00023180"/>
    </source>
</evidence>
<dbReference type="AlphaFoldDB" id="A0A1U8BTM7"/>
<feature type="disulfide bond" evidence="11">
    <location>
        <begin position="111"/>
        <end position="124"/>
    </location>
</feature>
<keyword evidence="16" id="KW-1185">Reference proteome</keyword>
<evidence type="ECO:0000256" key="12">
    <source>
        <dbReference type="SAM" id="MobiDB-lite"/>
    </source>
</evidence>
<dbReference type="GO" id="GO:0004888">
    <property type="term" value="F:transmembrane signaling receptor activity"/>
    <property type="evidence" value="ECO:0007669"/>
    <property type="project" value="UniProtKB-ARBA"/>
</dbReference>
<keyword evidence="9 17" id="KW-0675">Receptor</keyword>
<evidence type="ECO:0000256" key="8">
    <source>
        <dbReference type="ARBA" id="ARBA00023157"/>
    </source>
</evidence>
<evidence type="ECO:0000256" key="9">
    <source>
        <dbReference type="ARBA" id="ARBA00023170"/>
    </source>
</evidence>
<sequence length="408" mass="44453">MKSLGPRVPAASAAWAGHTPGPSLLPGRGPRPRVLKTGKLQVVVVVVLLLNLINTVTGNPIRDRPADPQSPSDGTCQPGYYLSDENGVCLRCKDGVGYTDFVNKLNSCRTCSVCKEDKDEKSRCIATRNTECQCKQETFEDENSTEFCQKCSPKCTNEEEEKIPCTPNTNRKCVPKGPQKLGTNLGLPVSLGLLGLLVLIVVALALWKTGVWRQVLQRVKGAYPGHQQNSENVNTVGLSLLRGQTSSVGNDSHYSPSAEAPEETEVAENSPTGRQLLVPADGNDSVGALKLIFNQCSNIVPFKSWNNLMRQMGLTDNDIQMVRAVTQVPEDALYQMLMKWLNQTGRSASINSLLEALETIGERYARDTIEDHAVKSGKFIYQKATAEPGLTTHILNIGTEETQTGESL</sequence>
<dbReference type="FunFam" id="2.10.50.10:FF:000004">
    <property type="entry name" value="Tumor necrosis factor receptor superfamily member 6"/>
    <property type="match status" value="1"/>
</dbReference>
<dbReference type="SUPFAM" id="SSF57586">
    <property type="entry name" value="TNF receptor-like"/>
    <property type="match status" value="2"/>
</dbReference>
<dbReference type="PROSITE" id="PS50017">
    <property type="entry name" value="DEATH_DOMAIN"/>
    <property type="match status" value="1"/>
</dbReference>
<dbReference type="RefSeq" id="XP_012969470.1">
    <property type="nucleotide sequence ID" value="XM_013114016.3"/>
</dbReference>
<keyword evidence="5" id="KW-0677">Repeat</keyword>
<feature type="repeat" description="TNFR-Cys" evidence="11">
    <location>
        <begin position="91"/>
        <end position="132"/>
    </location>
</feature>
<dbReference type="FunFam" id="1.10.533.10:FF:000043">
    <property type="entry name" value="Tumor necrosis factor receptor superfamily member 10A"/>
    <property type="match status" value="1"/>
</dbReference>
<dbReference type="OrthoDB" id="9417953at2759"/>
<evidence type="ECO:0000313" key="16">
    <source>
        <dbReference type="Proteomes" id="UP000886700"/>
    </source>
</evidence>
<accession>A0A1U8BTM7</accession>
<dbReference type="Gene3D" id="1.10.533.10">
    <property type="entry name" value="Death Domain, Fas"/>
    <property type="match status" value="1"/>
</dbReference>
<dbReference type="Proteomes" id="UP000886700">
    <property type="component" value="Unplaced"/>
</dbReference>
<organism evidence="16 17">
    <name type="scientific">Mesocricetus auratus</name>
    <name type="common">Golden hamster</name>
    <dbReference type="NCBI Taxonomy" id="10036"/>
    <lineage>
        <taxon>Eukaryota</taxon>
        <taxon>Metazoa</taxon>
        <taxon>Chordata</taxon>
        <taxon>Craniata</taxon>
        <taxon>Vertebrata</taxon>
        <taxon>Euteleostomi</taxon>
        <taxon>Mammalia</taxon>
        <taxon>Eutheria</taxon>
        <taxon>Euarchontoglires</taxon>
        <taxon>Glires</taxon>
        <taxon>Rodentia</taxon>
        <taxon>Myomorpha</taxon>
        <taxon>Muroidea</taxon>
        <taxon>Cricetidae</taxon>
        <taxon>Cricetinae</taxon>
        <taxon>Mesocricetus</taxon>
    </lineage>
</organism>
<feature type="region of interest" description="Disordered" evidence="12">
    <location>
        <begin position="1"/>
        <end position="30"/>
    </location>
</feature>
<evidence type="ECO:0000256" key="2">
    <source>
        <dbReference type="ARBA" id="ARBA00022692"/>
    </source>
</evidence>
<feature type="disulfide bond" evidence="11">
    <location>
        <begin position="155"/>
        <end position="173"/>
    </location>
</feature>
<keyword evidence="10" id="KW-0325">Glycoprotein</keyword>
<dbReference type="PANTHER" id="PTHR46330">
    <property type="entry name" value="TUMOR NECROSIS FACTOR RECEPTOR SUPERFAMILY MEMBER 10B"/>
    <property type="match status" value="1"/>
</dbReference>
<dbReference type="KEGG" id="maua:101833926"/>
<keyword evidence="2 13" id="KW-0812">Transmembrane</keyword>
<feature type="region of interest" description="Disordered" evidence="12">
    <location>
        <begin position="246"/>
        <end position="278"/>
    </location>
</feature>
<keyword evidence="8 11" id="KW-1015">Disulfide bond</keyword>
<feature type="transmembrane region" description="Helical" evidence="13">
    <location>
        <begin position="185"/>
        <end position="207"/>
    </location>
</feature>
<proteinExistence type="predicted"/>
<dbReference type="PANTHER" id="PTHR46330:SF1">
    <property type="entry name" value="TUMOR NECROSIS FACTOR RECEPTOR SUPERFAMILY MEMBER 10B"/>
    <property type="match status" value="1"/>
</dbReference>
<evidence type="ECO:0000259" key="14">
    <source>
        <dbReference type="PROSITE" id="PS50017"/>
    </source>
</evidence>
<keyword evidence="7 13" id="KW-0472">Membrane</keyword>
<dbReference type="InterPro" id="IPR011029">
    <property type="entry name" value="DEATH-like_dom_sf"/>
</dbReference>
<dbReference type="Pfam" id="PF00531">
    <property type="entry name" value="Death"/>
    <property type="match status" value="1"/>
</dbReference>
<dbReference type="eggNOG" id="ENOG502RBEC">
    <property type="taxonomic scope" value="Eukaryota"/>
</dbReference>
<feature type="disulfide bond" evidence="11">
    <location>
        <begin position="114"/>
        <end position="132"/>
    </location>
</feature>
<evidence type="ECO:0000256" key="5">
    <source>
        <dbReference type="ARBA" id="ARBA00022737"/>
    </source>
</evidence>
<name>A0A1U8BTM7_MESAU</name>
<evidence type="ECO:0000256" key="7">
    <source>
        <dbReference type="ARBA" id="ARBA00023136"/>
    </source>
</evidence>
<dbReference type="InterPro" id="IPR000488">
    <property type="entry name" value="Death_dom"/>
</dbReference>
<feature type="repeat" description="TNFR-Cys" evidence="11">
    <location>
        <begin position="133"/>
        <end position="173"/>
    </location>
</feature>
<comment type="subcellular location">
    <subcellularLocation>
        <location evidence="1">Membrane</location>
        <topology evidence="1">Single-pass type I membrane protein</topology>
    </subcellularLocation>
</comment>
<dbReference type="InterPro" id="IPR020465">
    <property type="entry name" value="TNFR_10"/>
</dbReference>
<evidence type="ECO:0000256" key="13">
    <source>
        <dbReference type="SAM" id="Phobius"/>
    </source>
</evidence>
<dbReference type="GO" id="GO:0045569">
    <property type="term" value="F:TRAIL binding"/>
    <property type="evidence" value="ECO:0007669"/>
    <property type="project" value="InterPro"/>
</dbReference>
<dbReference type="PRINTS" id="PR01956">
    <property type="entry name" value="TNFACTORR10"/>
</dbReference>
<evidence type="ECO:0000256" key="3">
    <source>
        <dbReference type="ARBA" id="ARBA00022703"/>
    </source>
</evidence>
<dbReference type="Pfam" id="PF00020">
    <property type="entry name" value="TNFR_c6"/>
    <property type="match status" value="2"/>
</dbReference>
<keyword evidence="3" id="KW-0053">Apoptosis</keyword>
<dbReference type="InterPro" id="IPR034029">
    <property type="entry name" value="TNFRSF10A/B_death"/>
</dbReference>
<evidence type="ECO:0000259" key="15">
    <source>
        <dbReference type="PROSITE" id="PS50050"/>
    </source>
</evidence>
<dbReference type="SUPFAM" id="SSF47986">
    <property type="entry name" value="DEATH domain"/>
    <property type="match status" value="1"/>
</dbReference>
<feature type="domain" description="TNFR-Cys" evidence="15">
    <location>
        <begin position="133"/>
        <end position="173"/>
    </location>
</feature>
<dbReference type="GeneID" id="101833926"/>
<evidence type="ECO:0000313" key="17">
    <source>
        <dbReference type="RefSeq" id="XP_012969470.1"/>
    </source>
</evidence>
<dbReference type="CDD" id="cd10580">
    <property type="entry name" value="TNFRSF10"/>
    <property type="match status" value="1"/>
</dbReference>
<evidence type="ECO:0000256" key="4">
    <source>
        <dbReference type="ARBA" id="ARBA00022729"/>
    </source>
</evidence>